<sequence length="102" mass="11854">RNSDVDKAAHSIRQVGDRFNHKFNYPRIFLNDEPFSEEFKWYVSKIIPFVGDVSYGLIPASDWNPPEWIDDERAEKAREDFLKVGAIHGGNNYQNMCKFNSG</sequence>
<dbReference type="SUPFAM" id="SSF53448">
    <property type="entry name" value="Nucleotide-diphospho-sugar transferases"/>
    <property type="match status" value="1"/>
</dbReference>
<protein>
    <submittedName>
        <fullName evidence="3">Unplaced genomic scaffold SPHSTscaffold_410, whole genome shotgun sequence</fullName>
    </submittedName>
</protein>
<dbReference type="PANTHER" id="PTHR31121:SF6">
    <property type="entry name" value="ALPHA-1,2 MANNOSYLTRANSFERASE KTR1"/>
    <property type="match status" value="1"/>
</dbReference>
<dbReference type="HOGENOM" id="CLU_2020727_0_0_1"/>
<dbReference type="EMBL" id="KN837485">
    <property type="protein sequence ID" value="KIJ24474.1"/>
    <property type="molecule type" value="Genomic_DNA"/>
</dbReference>
<organism evidence="3 4">
    <name type="scientific">Sphaerobolus stellatus (strain SS14)</name>
    <dbReference type="NCBI Taxonomy" id="990650"/>
    <lineage>
        <taxon>Eukaryota</taxon>
        <taxon>Fungi</taxon>
        <taxon>Dikarya</taxon>
        <taxon>Basidiomycota</taxon>
        <taxon>Agaricomycotina</taxon>
        <taxon>Agaricomycetes</taxon>
        <taxon>Phallomycetidae</taxon>
        <taxon>Geastrales</taxon>
        <taxon>Sphaerobolaceae</taxon>
        <taxon>Sphaerobolus</taxon>
    </lineage>
</organism>
<feature type="non-terminal residue" evidence="3">
    <location>
        <position position="102"/>
    </location>
</feature>
<dbReference type="OrthoDB" id="439943at2759"/>
<dbReference type="InterPro" id="IPR029044">
    <property type="entry name" value="Nucleotide-diphossugar_trans"/>
</dbReference>
<keyword evidence="4" id="KW-1185">Reference proteome</keyword>
<dbReference type="Pfam" id="PF01793">
    <property type="entry name" value="Glyco_transf_15"/>
    <property type="match status" value="1"/>
</dbReference>
<keyword evidence="2" id="KW-0808">Transferase</keyword>
<evidence type="ECO:0000313" key="3">
    <source>
        <dbReference type="EMBL" id="KIJ24474.1"/>
    </source>
</evidence>
<gene>
    <name evidence="3" type="ORF">M422DRAFT_126579</name>
</gene>
<dbReference type="InterPro" id="IPR002685">
    <property type="entry name" value="Glyco_trans_15"/>
</dbReference>
<dbReference type="GO" id="GO:0000026">
    <property type="term" value="F:alpha-1,2-mannosyltransferase activity"/>
    <property type="evidence" value="ECO:0007669"/>
    <property type="project" value="TreeGrafter"/>
</dbReference>
<accession>A0A0C9TRI4</accession>
<dbReference type="GO" id="GO:0000032">
    <property type="term" value="P:cell wall mannoprotein biosynthetic process"/>
    <property type="evidence" value="ECO:0007669"/>
    <property type="project" value="TreeGrafter"/>
</dbReference>
<comment type="similarity">
    <text evidence="1">Belongs to the glycosyltransferase 15 family.</text>
</comment>
<dbReference type="GO" id="GO:0006487">
    <property type="term" value="P:protein N-linked glycosylation"/>
    <property type="evidence" value="ECO:0007669"/>
    <property type="project" value="TreeGrafter"/>
</dbReference>
<evidence type="ECO:0000313" key="4">
    <source>
        <dbReference type="Proteomes" id="UP000054279"/>
    </source>
</evidence>
<dbReference type="PANTHER" id="PTHR31121">
    <property type="entry name" value="ALPHA-1,2 MANNOSYLTRANSFERASE KTR1"/>
    <property type="match status" value="1"/>
</dbReference>
<reference evidence="3 4" key="1">
    <citation type="submission" date="2014-06" db="EMBL/GenBank/DDBJ databases">
        <title>Evolutionary Origins and Diversification of the Mycorrhizal Mutualists.</title>
        <authorList>
            <consortium name="DOE Joint Genome Institute"/>
            <consortium name="Mycorrhizal Genomics Consortium"/>
            <person name="Kohler A."/>
            <person name="Kuo A."/>
            <person name="Nagy L.G."/>
            <person name="Floudas D."/>
            <person name="Copeland A."/>
            <person name="Barry K.W."/>
            <person name="Cichocki N."/>
            <person name="Veneault-Fourrey C."/>
            <person name="LaButti K."/>
            <person name="Lindquist E.A."/>
            <person name="Lipzen A."/>
            <person name="Lundell T."/>
            <person name="Morin E."/>
            <person name="Murat C."/>
            <person name="Riley R."/>
            <person name="Ohm R."/>
            <person name="Sun H."/>
            <person name="Tunlid A."/>
            <person name="Henrissat B."/>
            <person name="Grigoriev I.V."/>
            <person name="Hibbett D.S."/>
            <person name="Martin F."/>
        </authorList>
    </citation>
    <scope>NUCLEOTIDE SEQUENCE [LARGE SCALE GENOMIC DNA]</scope>
    <source>
        <strain evidence="3 4">SS14</strain>
    </source>
</reference>
<evidence type="ECO:0000256" key="1">
    <source>
        <dbReference type="ARBA" id="ARBA00007677"/>
    </source>
</evidence>
<dbReference type="GO" id="GO:0016020">
    <property type="term" value="C:membrane"/>
    <property type="evidence" value="ECO:0007669"/>
    <property type="project" value="InterPro"/>
</dbReference>
<dbReference type="AlphaFoldDB" id="A0A0C9TRI4"/>
<dbReference type="GO" id="GO:0005794">
    <property type="term" value="C:Golgi apparatus"/>
    <property type="evidence" value="ECO:0007669"/>
    <property type="project" value="TreeGrafter"/>
</dbReference>
<name>A0A0C9TRI4_SPHS4</name>
<proteinExistence type="inferred from homology"/>
<dbReference type="Proteomes" id="UP000054279">
    <property type="component" value="Unassembled WGS sequence"/>
</dbReference>
<dbReference type="Gene3D" id="3.90.550.10">
    <property type="entry name" value="Spore Coat Polysaccharide Biosynthesis Protein SpsA, Chain A"/>
    <property type="match status" value="1"/>
</dbReference>
<evidence type="ECO:0000256" key="2">
    <source>
        <dbReference type="ARBA" id="ARBA00022679"/>
    </source>
</evidence>
<feature type="non-terminal residue" evidence="3">
    <location>
        <position position="1"/>
    </location>
</feature>